<feature type="region of interest" description="Disordered" evidence="1">
    <location>
        <begin position="31"/>
        <end position="54"/>
    </location>
</feature>
<protein>
    <submittedName>
        <fullName evidence="2">Uncharacterized protein</fullName>
    </submittedName>
</protein>
<dbReference type="AlphaFoldDB" id="A0A220MMD1"/>
<gene>
    <name evidence="2" type="ORF">BP422_23535</name>
</gene>
<dbReference type="KEGG" id="bfm:BP422_23535"/>
<name>A0A220MMD1_9BACL</name>
<reference evidence="2 3" key="1">
    <citation type="submission" date="2016-11" db="EMBL/GenBank/DDBJ databases">
        <authorList>
            <person name="Jaros S."/>
            <person name="Januszkiewicz K."/>
            <person name="Wedrychowicz H."/>
        </authorList>
    </citation>
    <scope>NUCLEOTIDE SEQUENCE [LARGE SCALE GENOMIC DNA]</scope>
    <source>
        <strain evidence="2 3">NF2</strain>
    </source>
</reference>
<organism evidence="2 3">
    <name type="scientific">Brevibacillus formosus</name>
    <dbReference type="NCBI Taxonomy" id="54913"/>
    <lineage>
        <taxon>Bacteria</taxon>
        <taxon>Bacillati</taxon>
        <taxon>Bacillota</taxon>
        <taxon>Bacilli</taxon>
        <taxon>Bacillales</taxon>
        <taxon>Paenibacillaceae</taxon>
        <taxon>Brevibacillus</taxon>
    </lineage>
</organism>
<evidence type="ECO:0000256" key="1">
    <source>
        <dbReference type="SAM" id="MobiDB-lite"/>
    </source>
</evidence>
<accession>A0A220MMD1</accession>
<dbReference type="Proteomes" id="UP000197781">
    <property type="component" value="Chromosome"/>
</dbReference>
<dbReference type="RefSeq" id="WP_088909850.1">
    <property type="nucleotide sequence ID" value="NZ_CP018145.1"/>
</dbReference>
<evidence type="ECO:0000313" key="2">
    <source>
        <dbReference type="EMBL" id="ASJ56267.1"/>
    </source>
</evidence>
<evidence type="ECO:0000313" key="3">
    <source>
        <dbReference type="Proteomes" id="UP000197781"/>
    </source>
</evidence>
<dbReference type="EMBL" id="CP018145">
    <property type="protein sequence ID" value="ASJ56267.1"/>
    <property type="molecule type" value="Genomic_DNA"/>
</dbReference>
<sequence length="91" mass="9897">MIDKNLANELVAVGGWIAVLGAFLAAIGSTGQVEPDQDTSTTNGANDKASNDLKKQVVQQKKQLQKQQIQLELIQLEQELNTIIHSTRKNG</sequence>
<proteinExistence type="predicted"/>